<evidence type="ECO:0000313" key="2">
    <source>
        <dbReference type="Proteomes" id="UP001148614"/>
    </source>
</evidence>
<protein>
    <submittedName>
        <fullName evidence="1">Uncharacterized protein</fullName>
    </submittedName>
</protein>
<reference evidence="1" key="1">
    <citation type="submission" date="2022-07" db="EMBL/GenBank/DDBJ databases">
        <title>Genome Sequence of Xylaria arbuscula.</title>
        <authorList>
            <person name="Buettner E."/>
        </authorList>
    </citation>
    <scope>NUCLEOTIDE SEQUENCE</scope>
    <source>
        <strain evidence="1">VT107</strain>
    </source>
</reference>
<dbReference type="EMBL" id="JANPWZ010003155">
    <property type="protein sequence ID" value="KAJ3554023.1"/>
    <property type="molecule type" value="Genomic_DNA"/>
</dbReference>
<evidence type="ECO:0000313" key="1">
    <source>
        <dbReference type="EMBL" id="KAJ3554023.1"/>
    </source>
</evidence>
<dbReference type="Proteomes" id="UP001148614">
    <property type="component" value="Unassembled WGS sequence"/>
</dbReference>
<dbReference type="AlphaFoldDB" id="A0A9W8THM4"/>
<comment type="caution">
    <text evidence="1">The sequence shown here is derived from an EMBL/GenBank/DDBJ whole genome shotgun (WGS) entry which is preliminary data.</text>
</comment>
<name>A0A9W8THM4_9PEZI</name>
<organism evidence="1 2">
    <name type="scientific">Xylaria arbuscula</name>
    <dbReference type="NCBI Taxonomy" id="114810"/>
    <lineage>
        <taxon>Eukaryota</taxon>
        <taxon>Fungi</taxon>
        <taxon>Dikarya</taxon>
        <taxon>Ascomycota</taxon>
        <taxon>Pezizomycotina</taxon>
        <taxon>Sordariomycetes</taxon>
        <taxon>Xylariomycetidae</taxon>
        <taxon>Xylariales</taxon>
        <taxon>Xylariaceae</taxon>
        <taxon>Xylaria</taxon>
    </lineage>
</organism>
<sequence length="278" mass="31915">MKDSRYAPCKILLEESIPSLIWFEDAVARYGVPTVVFDLCLIVPDIQHAADILHQRGWRLKPPGPYSFLTPPCPVQYRRLICPVRENERNQGDAFDSPETGTSLLSERTSTVLLSATEWKIPTERLHEASNNHHLPSLPVLANGLITNLLDAPDGSNVAEHLSMMLGYLYDYSSEVKTEGFENCLNLENRQFHLDCISGQLSLWTLPFARHQRQVREDIRQGHHEFRECSVARTPENRSLFKDDWNELAERLGRSHQTYEEVKAAILQEEYDDDDDEV</sequence>
<proteinExistence type="predicted"/>
<keyword evidence="2" id="KW-1185">Reference proteome</keyword>
<accession>A0A9W8THM4</accession>
<gene>
    <name evidence="1" type="ORF">NPX13_g10728</name>
</gene>